<dbReference type="SUPFAM" id="SSF55347">
    <property type="entry name" value="Glyceraldehyde-3-phosphate dehydrogenase-like, C-terminal domain"/>
    <property type="match status" value="1"/>
</dbReference>
<dbReference type="EMBL" id="LLYA01000165">
    <property type="protein sequence ID" value="KRR22351.1"/>
    <property type="molecule type" value="Genomic_DNA"/>
</dbReference>
<dbReference type="InterPro" id="IPR051317">
    <property type="entry name" value="Gfo/Idh/MocA_oxidoreduct"/>
</dbReference>
<dbReference type="Gene3D" id="3.40.50.720">
    <property type="entry name" value="NAD(P)-binding Rossmann-like Domain"/>
    <property type="match status" value="1"/>
</dbReference>
<dbReference type="SUPFAM" id="SSF51735">
    <property type="entry name" value="NAD(P)-binding Rossmann-fold domains"/>
    <property type="match status" value="1"/>
</dbReference>
<dbReference type="OrthoDB" id="9815825at2"/>
<proteinExistence type="predicted"/>
<comment type="caution">
    <text evidence="3">The sequence shown here is derived from an EMBL/GenBank/DDBJ whole genome shotgun (WGS) entry which is preliminary data.</text>
</comment>
<evidence type="ECO:0000259" key="2">
    <source>
        <dbReference type="Pfam" id="PF22725"/>
    </source>
</evidence>
<dbReference type="AlphaFoldDB" id="A0A0R3MVY9"/>
<dbReference type="Pfam" id="PF01408">
    <property type="entry name" value="GFO_IDH_MocA"/>
    <property type="match status" value="1"/>
</dbReference>
<feature type="domain" description="Gfo/Idh/MocA-like oxidoreductase N-terminal" evidence="1">
    <location>
        <begin position="8"/>
        <end position="135"/>
    </location>
</feature>
<dbReference type="Proteomes" id="UP000052023">
    <property type="component" value="Unassembled WGS sequence"/>
</dbReference>
<evidence type="ECO:0000313" key="4">
    <source>
        <dbReference type="Proteomes" id="UP000052023"/>
    </source>
</evidence>
<accession>A0A0R3MVY9</accession>
<name>A0A0R3MVY9_9BRAD</name>
<organism evidence="3 4">
    <name type="scientific">Bradyrhizobium retamae</name>
    <dbReference type="NCBI Taxonomy" id="1300035"/>
    <lineage>
        <taxon>Bacteria</taxon>
        <taxon>Pseudomonadati</taxon>
        <taxon>Pseudomonadota</taxon>
        <taxon>Alphaproteobacteria</taxon>
        <taxon>Hyphomicrobiales</taxon>
        <taxon>Nitrobacteraceae</taxon>
        <taxon>Bradyrhizobium</taxon>
    </lineage>
</organism>
<dbReference type="Pfam" id="PF22725">
    <property type="entry name" value="GFO_IDH_MocA_C3"/>
    <property type="match status" value="1"/>
</dbReference>
<protein>
    <submittedName>
        <fullName evidence="3">Oxidoreductase</fullName>
    </submittedName>
</protein>
<dbReference type="GO" id="GO:0000166">
    <property type="term" value="F:nucleotide binding"/>
    <property type="evidence" value="ECO:0007669"/>
    <property type="project" value="InterPro"/>
</dbReference>
<dbReference type="PANTHER" id="PTHR43708">
    <property type="entry name" value="CONSERVED EXPRESSED OXIDOREDUCTASE (EUROFUNG)"/>
    <property type="match status" value="1"/>
</dbReference>
<feature type="domain" description="GFO/IDH/MocA-like oxidoreductase" evidence="2">
    <location>
        <begin position="146"/>
        <end position="274"/>
    </location>
</feature>
<evidence type="ECO:0000313" key="3">
    <source>
        <dbReference type="EMBL" id="KRR22351.1"/>
    </source>
</evidence>
<sequence>MRDGETRIRLGMVGGGIGAFIGYVHRIASRIDDDYELVAGALSSDPALAQESGRSLGLAEDRIYASFAEMATKEAVREDGIQAVSIVTPNHLHFAPAKAFLEAGIHVICDKPLTSTLDEARALAKIKPKNGAKFLLTHNYTGYPLVRQARAMVANGDLGKIRVVQVEYPQDWLTRPLSSKQADWRTDPARSGPGGAIGDIGTHAYNLARFVTGLKTAAVSADLSTFVEGRRLDDNVHILLRFEGNARGMLWASQVAVGCENGLQLRVYGDKAGLEWRQDNPNQMWFTEFGRPKQLLTRGGAISGDAPPIQVRLPSGHPEGYLEAFATLYSQFAQMIRSGDAACPDLPSLADGIEGMEFIAAAVRSSHNQSMWTRLSDV</sequence>
<dbReference type="RefSeq" id="WP_057845262.1">
    <property type="nucleotide sequence ID" value="NZ_LLYA01000165.1"/>
</dbReference>
<gene>
    <name evidence="3" type="ORF">CQ13_29265</name>
</gene>
<keyword evidence="4" id="KW-1185">Reference proteome</keyword>
<dbReference type="InterPro" id="IPR036291">
    <property type="entry name" value="NAD(P)-bd_dom_sf"/>
</dbReference>
<reference evidence="3 4" key="1">
    <citation type="submission" date="2014-03" db="EMBL/GenBank/DDBJ databases">
        <title>Bradyrhizobium valentinum sp. nov., isolated from effective nodules of Lupinus mariae-josephae, a lupine endemic of basic-lime soils in Eastern Spain.</title>
        <authorList>
            <person name="Duran D."/>
            <person name="Rey L."/>
            <person name="Navarro A."/>
            <person name="Busquets A."/>
            <person name="Imperial J."/>
            <person name="Ruiz-Argueso T."/>
        </authorList>
    </citation>
    <scope>NUCLEOTIDE SEQUENCE [LARGE SCALE GENOMIC DNA]</scope>
    <source>
        <strain evidence="3 4">Ro19</strain>
    </source>
</reference>
<dbReference type="PANTHER" id="PTHR43708:SF3">
    <property type="entry name" value="OXIDOREDUCTASE"/>
    <property type="match status" value="1"/>
</dbReference>
<evidence type="ECO:0000259" key="1">
    <source>
        <dbReference type="Pfam" id="PF01408"/>
    </source>
</evidence>
<dbReference type="InterPro" id="IPR000683">
    <property type="entry name" value="Gfo/Idh/MocA-like_OxRdtase_N"/>
</dbReference>
<dbReference type="Gene3D" id="3.30.360.10">
    <property type="entry name" value="Dihydrodipicolinate Reductase, domain 2"/>
    <property type="match status" value="1"/>
</dbReference>
<dbReference type="InterPro" id="IPR055170">
    <property type="entry name" value="GFO_IDH_MocA-like_dom"/>
</dbReference>